<dbReference type="RefSeq" id="WP_003680290.1">
    <property type="nucleotide sequence ID" value="NZ_AZCN01000078.1"/>
</dbReference>
<evidence type="ECO:0000313" key="2">
    <source>
        <dbReference type="EMBL" id="KRK14529.1"/>
    </source>
</evidence>
<name>A0A0R1F4L3_9LACO</name>
<dbReference type="AlphaFoldDB" id="A0A0R1F4L3"/>
<reference evidence="2 3" key="1">
    <citation type="journal article" date="2015" name="Genome Announc.">
        <title>Expanding the biotechnology potential of lactobacilli through comparative genomics of 213 strains and associated genera.</title>
        <authorList>
            <person name="Sun Z."/>
            <person name="Harris H.M."/>
            <person name="McCann A."/>
            <person name="Guo C."/>
            <person name="Argimon S."/>
            <person name="Zhang W."/>
            <person name="Yang X."/>
            <person name="Jeffery I.B."/>
            <person name="Cooney J.C."/>
            <person name="Kagawa T.F."/>
            <person name="Liu W."/>
            <person name="Song Y."/>
            <person name="Salvetti E."/>
            <person name="Wrobel A."/>
            <person name="Rasinkangas P."/>
            <person name="Parkhill J."/>
            <person name="Rea M.C."/>
            <person name="O'Sullivan O."/>
            <person name="Ritari J."/>
            <person name="Douillard F.P."/>
            <person name="Paul Ross R."/>
            <person name="Yang R."/>
            <person name="Briner A.E."/>
            <person name="Felis G.E."/>
            <person name="de Vos W.M."/>
            <person name="Barrangou R."/>
            <person name="Klaenhammer T.R."/>
            <person name="Caufield P.W."/>
            <person name="Cui Y."/>
            <person name="Zhang H."/>
            <person name="O'Toole P.W."/>
        </authorList>
    </citation>
    <scope>NUCLEOTIDE SEQUENCE [LARGE SCALE GENOMIC DNA]</scope>
    <source>
        <strain evidence="2 3">DSM 20001</strain>
    </source>
</reference>
<feature type="domain" description="DUF2399" evidence="1">
    <location>
        <begin position="108"/>
        <end position="197"/>
    </location>
</feature>
<protein>
    <recommendedName>
        <fullName evidence="1">DUF2399 domain-containing protein</fullName>
    </recommendedName>
</protein>
<dbReference type="InterPro" id="IPR024465">
    <property type="entry name" value="DUF2399"/>
</dbReference>
<dbReference type="Proteomes" id="UP000051181">
    <property type="component" value="Unassembled WGS sequence"/>
</dbReference>
<evidence type="ECO:0000259" key="1">
    <source>
        <dbReference type="Pfam" id="PF09664"/>
    </source>
</evidence>
<dbReference type="eggNOG" id="ENOG5030187">
    <property type="taxonomic scope" value="Bacteria"/>
</dbReference>
<evidence type="ECO:0000313" key="3">
    <source>
        <dbReference type="Proteomes" id="UP000051181"/>
    </source>
</evidence>
<dbReference type="PATRIC" id="fig|913848.6.peg.2355"/>
<dbReference type="Pfam" id="PF09664">
    <property type="entry name" value="DUF2399"/>
    <property type="match status" value="1"/>
</dbReference>
<accession>A0A0R1F4L3</accession>
<gene>
    <name evidence="2" type="ORF">FD22_GL002308</name>
</gene>
<proteinExistence type="predicted"/>
<dbReference type="GeneID" id="65918000"/>
<sequence length="269" mass="30114">MTDYQQAYAQATGHPAPANAAQLTPLFAAIASGQKLPPRAQQAVALGLTAHTLNDPQADPPLFAYYHWVLRHYFAGAPLNELSARLIGMAFTSANLFKTELPQPLTLNPWQAAAMQDHPLVNQRAVVIENNGVFVLLLQRHPDWPLIAQGGNDFNPTYVSLIQRLEQRGVQFAYSGDLDSRGIQMADHFYQLLQQTPIEVVAALQQPVDVASWLALYGKKDPQRTRQLQVTTPLYQTEMDSLQVFGKFVEQEQLLAEYERLIPQWLATK</sequence>
<dbReference type="EMBL" id="AZCN01000078">
    <property type="protein sequence ID" value="KRK14529.1"/>
    <property type="molecule type" value="Genomic_DNA"/>
</dbReference>
<comment type="caution">
    <text evidence="2">The sequence shown here is derived from an EMBL/GenBank/DDBJ whole genome shotgun (WGS) entry which is preliminary data.</text>
</comment>
<organism evidence="2 3">
    <name type="scientific">Loigolactobacillus coryniformis subsp. coryniformis KCTC 3167 = DSM 20001</name>
    <dbReference type="NCBI Taxonomy" id="913848"/>
    <lineage>
        <taxon>Bacteria</taxon>
        <taxon>Bacillati</taxon>
        <taxon>Bacillota</taxon>
        <taxon>Bacilli</taxon>
        <taxon>Lactobacillales</taxon>
        <taxon>Lactobacillaceae</taxon>
        <taxon>Loigolactobacillus</taxon>
    </lineage>
</organism>